<proteinExistence type="predicted"/>
<accession>A0ABT8SEI5</accession>
<dbReference type="RefSeq" id="WP_301814448.1">
    <property type="nucleotide sequence ID" value="NZ_JAUJZH010000027.1"/>
</dbReference>
<sequence length="279" mass="30400">MTVQAIELSIAECDELLKSLSGPNPSLNEWRKVVQKAFAKGVAAVSNEKTIPAVLVEPLIDIAESVARAELAPPGDSRDRYDLYAKWAGEFQQDFSRRLADGKEPAFSYVEDIEAFALKKASETGFISIARPVPISDRNVFREYARAGQREGALEVDENAQVNVSQDDPDLPPQGAYVQSWQYINNDEIVGFLNAMMRDAQLVDGALDGAVHAAAEFAAPTQSREEDLDLIAMTAFDVNDEGVDTQVQYLVARRGPQAAFEAVEAAIAEAPRQADAPRG</sequence>
<protein>
    <submittedName>
        <fullName evidence="1">Uncharacterized protein</fullName>
    </submittedName>
</protein>
<dbReference type="Proteomes" id="UP001169027">
    <property type="component" value="Unassembled WGS sequence"/>
</dbReference>
<evidence type="ECO:0000313" key="2">
    <source>
        <dbReference type="Proteomes" id="UP001169027"/>
    </source>
</evidence>
<organism evidence="1 2">
    <name type="scientific">Variovorax ginsengisoli</name>
    <dbReference type="NCBI Taxonomy" id="363844"/>
    <lineage>
        <taxon>Bacteria</taxon>
        <taxon>Pseudomonadati</taxon>
        <taxon>Pseudomonadota</taxon>
        <taxon>Betaproteobacteria</taxon>
        <taxon>Burkholderiales</taxon>
        <taxon>Comamonadaceae</taxon>
        <taxon>Variovorax</taxon>
    </lineage>
</organism>
<dbReference type="EMBL" id="JAUKVY010000027">
    <property type="protein sequence ID" value="MDO1536407.1"/>
    <property type="molecule type" value="Genomic_DNA"/>
</dbReference>
<comment type="caution">
    <text evidence="1">The sequence shown here is derived from an EMBL/GenBank/DDBJ whole genome shotgun (WGS) entry which is preliminary data.</text>
</comment>
<evidence type="ECO:0000313" key="1">
    <source>
        <dbReference type="EMBL" id="MDO1536407.1"/>
    </source>
</evidence>
<reference evidence="1" key="1">
    <citation type="submission" date="2023-06" db="EMBL/GenBank/DDBJ databases">
        <authorList>
            <person name="Jiang Y."/>
            <person name="Liu Q."/>
        </authorList>
    </citation>
    <scope>NUCLEOTIDE SEQUENCE</scope>
    <source>
        <strain evidence="1">CGMCC 1.12090</strain>
    </source>
</reference>
<keyword evidence="2" id="KW-1185">Reference proteome</keyword>
<gene>
    <name evidence="1" type="ORF">Q2T77_29390</name>
</gene>
<name>A0ABT8SEI5_9BURK</name>